<evidence type="ECO:0000313" key="10">
    <source>
        <dbReference type="Proteomes" id="UP001143463"/>
    </source>
</evidence>
<evidence type="ECO:0000256" key="2">
    <source>
        <dbReference type="ARBA" id="ARBA00022448"/>
    </source>
</evidence>
<dbReference type="EMBL" id="BSFQ01000061">
    <property type="protein sequence ID" value="GLL15992.1"/>
    <property type="molecule type" value="Genomic_DNA"/>
</dbReference>
<feature type="transmembrane region" description="Helical" evidence="7">
    <location>
        <begin position="137"/>
        <end position="159"/>
    </location>
</feature>
<feature type="transmembrane region" description="Helical" evidence="7">
    <location>
        <begin position="51"/>
        <end position="68"/>
    </location>
</feature>
<dbReference type="InterPro" id="IPR011701">
    <property type="entry name" value="MFS"/>
</dbReference>
<evidence type="ECO:0000256" key="6">
    <source>
        <dbReference type="SAM" id="MobiDB-lite"/>
    </source>
</evidence>
<name>A0A9W6P1A5_9PSEU</name>
<dbReference type="AlphaFoldDB" id="A0A9W6P1A5"/>
<comment type="subcellular location">
    <subcellularLocation>
        <location evidence="1">Cell membrane</location>
        <topology evidence="1">Multi-pass membrane protein</topology>
    </subcellularLocation>
</comment>
<dbReference type="Proteomes" id="UP001143463">
    <property type="component" value="Unassembled WGS sequence"/>
</dbReference>
<evidence type="ECO:0000256" key="3">
    <source>
        <dbReference type="ARBA" id="ARBA00022692"/>
    </source>
</evidence>
<feature type="region of interest" description="Disordered" evidence="6">
    <location>
        <begin position="550"/>
        <end position="581"/>
    </location>
</feature>
<dbReference type="InterPro" id="IPR036259">
    <property type="entry name" value="MFS_trans_sf"/>
</dbReference>
<feature type="transmembrane region" description="Helical" evidence="7">
    <location>
        <begin position="12"/>
        <end position="36"/>
    </location>
</feature>
<organism evidence="9 10">
    <name type="scientific">Pseudonocardia halophobica</name>
    <dbReference type="NCBI Taxonomy" id="29401"/>
    <lineage>
        <taxon>Bacteria</taxon>
        <taxon>Bacillati</taxon>
        <taxon>Actinomycetota</taxon>
        <taxon>Actinomycetes</taxon>
        <taxon>Pseudonocardiales</taxon>
        <taxon>Pseudonocardiaceae</taxon>
        <taxon>Pseudonocardia</taxon>
    </lineage>
</organism>
<evidence type="ECO:0000256" key="4">
    <source>
        <dbReference type="ARBA" id="ARBA00022989"/>
    </source>
</evidence>
<feature type="transmembrane region" description="Helical" evidence="7">
    <location>
        <begin position="165"/>
        <end position="186"/>
    </location>
</feature>
<feature type="transmembrane region" description="Helical" evidence="7">
    <location>
        <begin position="406"/>
        <end position="425"/>
    </location>
</feature>
<dbReference type="Pfam" id="PF13620">
    <property type="entry name" value="CarboxypepD_reg"/>
    <property type="match status" value="1"/>
</dbReference>
<evidence type="ECO:0000256" key="5">
    <source>
        <dbReference type="ARBA" id="ARBA00023136"/>
    </source>
</evidence>
<dbReference type="Gene3D" id="1.20.1720.10">
    <property type="entry name" value="Multidrug resistance protein D"/>
    <property type="match status" value="1"/>
</dbReference>
<dbReference type="PROSITE" id="PS50850">
    <property type="entry name" value="MFS"/>
    <property type="match status" value="1"/>
</dbReference>
<keyword evidence="10" id="KW-1185">Reference proteome</keyword>
<protein>
    <submittedName>
        <fullName evidence="9">MFS transporter</fullName>
    </submittedName>
</protein>
<feature type="transmembrane region" description="Helical" evidence="7">
    <location>
        <begin position="363"/>
        <end position="385"/>
    </location>
</feature>
<feature type="transmembrane region" description="Helical" evidence="7">
    <location>
        <begin position="307"/>
        <end position="327"/>
    </location>
</feature>
<feature type="domain" description="Major facilitator superfamily (MFS) profile" evidence="8">
    <location>
        <begin position="14"/>
        <end position="463"/>
    </location>
</feature>
<feature type="transmembrane region" description="Helical" evidence="7">
    <location>
        <begin position="223"/>
        <end position="247"/>
    </location>
</feature>
<dbReference type="Gene3D" id="1.20.1250.20">
    <property type="entry name" value="MFS general substrate transporter like domains"/>
    <property type="match status" value="1"/>
</dbReference>
<feature type="transmembrane region" description="Helical" evidence="7">
    <location>
        <begin position="339"/>
        <end position="357"/>
    </location>
</feature>
<dbReference type="Gene3D" id="2.60.40.1120">
    <property type="entry name" value="Carboxypeptidase-like, regulatory domain"/>
    <property type="match status" value="1"/>
</dbReference>
<dbReference type="GO" id="GO:0005886">
    <property type="term" value="C:plasma membrane"/>
    <property type="evidence" value="ECO:0007669"/>
    <property type="project" value="UniProtKB-SubCell"/>
</dbReference>
<dbReference type="InterPro" id="IPR013784">
    <property type="entry name" value="Carb-bd-like_fold"/>
</dbReference>
<keyword evidence="5 7" id="KW-0472">Membrane</keyword>
<reference evidence="9" key="1">
    <citation type="journal article" date="2014" name="Int. J. Syst. Evol. Microbiol.">
        <title>Complete genome sequence of Corynebacterium casei LMG S-19264T (=DSM 44701T), isolated from a smear-ripened cheese.</title>
        <authorList>
            <consortium name="US DOE Joint Genome Institute (JGI-PGF)"/>
            <person name="Walter F."/>
            <person name="Albersmeier A."/>
            <person name="Kalinowski J."/>
            <person name="Ruckert C."/>
        </authorList>
    </citation>
    <scope>NUCLEOTIDE SEQUENCE</scope>
    <source>
        <strain evidence="9">VKM Ac-1069</strain>
    </source>
</reference>
<keyword evidence="2" id="KW-0813">Transport</keyword>
<dbReference type="SUPFAM" id="SSF103473">
    <property type="entry name" value="MFS general substrate transporter"/>
    <property type="match status" value="1"/>
</dbReference>
<dbReference type="GO" id="GO:0030246">
    <property type="term" value="F:carbohydrate binding"/>
    <property type="evidence" value="ECO:0007669"/>
    <property type="project" value="InterPro"/>
</dbReference>
<dbReference type="CDD" id="cd17504">
    <property type="entry name" value="MFS_MMR_MDR_like"/>
    <property type="match status" value="1"/>
</dbReference>
<feature type="transmembrane region" description="Helical" evidence="7">
    <location>
        <begin position="80"/>
        <end position="98"/>
    </location>
</feature>
<keyword evidence="4 7" id="KW-1133">Transmembrane helix</keyword>
<comment type="caution">
    <text evidence="9">The sequence shown here is derived from an EMBL/GenBank/DDBJ whole genome shotgun (WGS) entry which is preliminary data.</text>
</comment>
<reference evidence="9" key="2">
    <citation type="submission" date="2023-01" db="EMBL/GenBank/DDBJ databases">
        <authorList>
            <person name="Sun Q."/>
            <person name="Evtushenko L."/>
        </authorList>
    </citation>
    <scope>NUCLEOTIDE SEQUENCE</scope>
    <source>
        <strain evidence="9">VKM Ac-1069</strain>
    </source>
</reference>
<dbReference type="SUPFAM" id="SSF49452">
    <property type="entry name" value="Starch-binding domain-like"/>
    <property type="match status" value="1"/>
</dbReference>
<dbReference type="PANTHER" id="PTHR42718:SF9">
    <property type="entry name" value="MAJOR FACILITATOR SUPERFAMILY MULTIDRUG TRANSPORTER MFSC"/>
    <property type="match status" value="1"/>
</dbReference>
<dbReference type="GO" id="GO:0022857">
    <property type="term" value="F:transmembrane transporter activity"/>
    <property type="evidence" value="ECO:0007669"/>
    <property type="project" value="InterPro"/>
</dbReference>
<gene>
    <name evidence="9" type="ORF">GCM10017577_71460</name>
</gene>
<evidence type="ECO:0000313" key="9">
    <source>
        <dbReference type="EMBL" id="GLL15992.1"/>
    </source>
</evidence>
<feature type="transmembrane region" description="Helical" evidence="7">
    <location>
        <begin position="437"/>
        <end position="459"/>
    </location>
</feature>
<evidence type="ECO:0000256" key="1">
    <source>
        <dbReference type="ARBA" id="ARBA00004651"/>
    </source>
</evidence>
<evidence type="ECO:0000256" key="7">
    <source>
        <dbReference type="SAM" id="Phobius"/>
    </source>
</evidence>
<keyword evidence="3 7" id="KW-0812">Transmembrane</keyword>
<dbReference type="PANTHER" id="PTHR42718">
    <property type="entry name" value="MAJOR FACILITATOR SUPERFAMILY MULTIDRUG TRANSPORTER MFSC"/>
    <property type="match status" value="1"/>
</dbReference>
<sequence>MTPLQPDRARPGALVPVLAFSGIVVALMQTVIIPLVPRLPALLGASSADTAWVVTATLLAAAVATPTVGRLGDMYGKRRMLLLSLVVLVAGSVVAALSDSLVPAIIGRALQGLAAGVIPLGISIMRDELPAERLGSATAMMSASLGVGGALGLPAAAFLAEETDWHVLFWVSGGLGLVAAGLVLTLVPESSVRSGGRFDGLGALGISVALLCLLLGISKGADWGWASGSTLGLFAGAVVVLGVWGWYELRRPQPLVDLRTLARRQVLLTNIASAVYGFAMFAMSLVLPQLLQLPEATGFGLGQSMLAVGLVMAPSGLVMMAMAPVSARISRVSGPKTTLMLGALVVAVGYGVSILLMSQIWHFVLASSVIGAGIGLGYGAMPALVMGAVPRSETAAANSLNTLMRSIGTSVSSAVAGVVLAHMTVEIGGVALPTQDGFRVVLAVGAGAALVAVLVAAFIPGRRPAPAPVPTGEPPVPDGRTVTGRVDGVAGPVPALVTVTAHDADGAVVGTVRTDADGRYRLDVPAGPLTLVAVEHPAVHEAVTVRAGLAQRHDITLPPDTSAPPEPDPEPLAGAVGVELR</sequence>
<proteinExistence type="predicted"/>
<evidence type="ECO:0000259" key="8">
    <source>
        <dbReference type="PROSITE" id="PS50850"/>
    </source>
</evidence>
<accession>A0A9W6P1A5</accession>
<feature type="transmembrane region" description="Helical" evidence="7">
    <location>
        <begin position="198"/>
        <end position="217"/>
    </location>
</feature>
<feature type="transmembrane region" description="Helical" evidence="7">
    <location>
        <begin position="104"/>
        <end position="125"/>
    </location>
</feature>
<feature type="transmembrane region" description="Helical" evidence="7">
    <location>
        <begin position="267"/>
        <end position="287"/>
    </location>
</feature>
<dbReference type="InterPro" id="IPR020846">
    <property type="entry name" value="MFS_dom"/>
</dbReference>
<dbReference type="Pfam" id="PF07690">
    <property type="entry name" value="MFS_1"/>
    <property type="match status" value="1"/>
</dbReference>